<comment type="subcellular location">
    <subcellularLocation>
        <location evidence="1 9">Cell membrane</location>
        <topology evidence="1 9">Multi-pass membrane protein</topology>
    </subcellularLocation>
</comment>
<dbReference type="GO" id="GO:0015818">
    <property type="term" value="P:isoleucine transport"/>
    <property type="evidence" value="ECO:0007669"/>
    <property type="project" value="TreeGrafter"/>
</dbReference>
<dbReference type="PANTHER" id="PTHR30588:SF7">
    <property type="entry name" value="BRANCHED-CHAIN AMINO ACID CARRIER PROTEIN SAOUHSC_01411-RELATED"/>
    <property type="match status" value="1"/>
</dbReference>
<keyword evidence="5 9" id="KW-0812">Transmembrane</keyword>
<dbReference type="GeneID" id="94551932"/>
<dbReference type="GO" id="GO:0015188">
    <property type="term" value="F:L-isoleucine transmembrane transporter activity"/>
    <property type="evidence" value="ECO:0007669"/>
    <property type="project" value="TreeGrafter"/>
</dbReference>
<evidence type="ECO:0000256" key="6">
    <source>
        <dbReference type="ARBA" id="ARBA00022970"/>
    </source>
</evidence>
<feature type="transmembrane region" description="Helical" evidence="9">
    <location>
        <begin position="147"/>
        <end position="168"/>
    </location>
</feature>
<feature type="transmembrane region" description="Helical" evidence="9">
    <location>
        <begin position="7"/>
        <end position="31"/>
    </location>
</feature>
<feature type="transmembrane region" description="Helical" evidence="9">
    <location>
        <begin position="220"/>
        <end position="241"/>
    </location>
</feature>
<accession>A0A6G7WF53</accession>
<proteinExistence type="inferred from homology"/>
<keyword evidence="4" id="KW-1003">Cell membrane</keyword>
<keyword evidence="11" id="KW-1185">Reference proteome</keyword>
<feature type="transmembrane region" description="Helical" evidence="9">
    <location>
        <begin position="37"/>
        <end position="61"/>
    </location>
</feature>
<feature type="transmembrane region" description="Helical" evidence="9">
    <location>
        <begin position="115"/>
        <end position="135"/>
    </location>
</feature>
<evidence type="ECO:0000256" key="8">
    <source>
        <dbReference type="ARBA" id="ARBA00023136"/>
    </source>
</evidence>
<dbReference type="GO" id="GO:0005886">
    <property type="term" value="C:plasma membrane"/>
    <property type="evidence" value="ECO:0007669"/>
    <property type="project" value="UniProtKB-SubCell"/>
</dbReference>
<evidence type="ECO:0000256" key="2">
    <source>
        <dbReference type="ARBA" id="ARBA00008540"/>
    </source>
</evidence>
<keyword evidence="6 9" id="KW-0029">Amino-acid transport</keyword>
<feature type="transmembrane region" description="Helical" evidence="9">
    <location>
        <begin position="311"/>
        <end position="328"/>
    </location>
</feature>
<sequence length="437" mass="47278">MKVKEIFIVGFMLFAMFFGAGNLIFPIALGFQSGSNFWPAILGFILTGVGLPLVSVIVGSISENGYRDLLHKIHPTYSVVFLLIIYLTIGPFFAIPRTATTAYEIGVVPFLGTSTSMGLFIFSLLFFLIVLLVALSPSNLADNIGKYLTPALLITMLLLIVRTIALYRSNETQTLVMETPFVVGFSEGYLTMDAIAAIAFSIVVLNAIRGTGVTDKNELFIGTIKASFLAVVLLGFIYTGLGWAGNKMPTPASLPANQNLGAYLIQIISDEAFGSLGIVLLGIMIFLACLTTAVGLIAAVSEYFASLIPSISYRTFAIIFSTLSFILANQGLDAVIQTSVPVLGMIYPIAISTVLLIAVSYFIPSARISLQLPLVLVAIISILSVVHQNNWLQVDTIEKLPLYEVNFQWIPVLIIGYVIGQALGARQEKIQYPSPLH</sequence>
<dbReference type="Proteomes" id="UP000501830">
    <property type="component" value="Chromosome"/>
</dbReference>
<organism evidence="10 11">
    <name type="scientific">Jeotgalibaca porci</name>
    <dbReference type="NCBI Taxonomy" id="1868793"/>
    <lineage>
        <taxon>Bacteria</taxon>
        <taxon>Bacillati</taxon>
        <taxon>Bacillota</taxon>
        <taxon>Bacilli</taxon>
        <taxon>Lactobacillales</taxon>
        <taxon>Carnobacteriaceae</taxon>
        <taxon>Jeotgalibaca</taxon>
    </lineage>
</organism>
<comment type="function">
    <text evidence="9">Component of the transport system for branched-chain amino acids.</text>
</comment>
<dbReference type="NCBIfam" id="TIGR00796">
    <property type="entry name" value="livcs"/>
    <property type="match status" value="1"/>
</dbReference>
<keyword evidence="7 9" id="KW-1133">Transmembrane helix</keyword>
<comment type="similarity">
    <text evidence="2 9">Belongs to the branched chain amino acid transporter family.</text>
</comment>
<dbReference type="GO" id="GO:0005304">
    <property type="term" value="F:L-valine transmembrane transporter activity"/>
    <property type="evidence" value="ECO:0007669"/>
    <property type="project" value="TreeGrafter"/>
</dbReference>
<evidence type="ECO:0000256" key="4">
    <source>
        <dbReference type="ARBA" id="ARBA00022475"/>
    </source>
</evidence>
<keyword evidence="3 9" id="KW-0813">Transport</keyword>
<dbReference type="Pfam" id="PF05525">
    <property type="entry name" value="Branch_AA_trans"/>
    <property type="match status" value="1"/>
</dbReference>
<feature type="transmembrane region" description="Helical" evidence="9">
    <location>
        <begin position="73"/>
        <end position="95"/>
    </location>
</feature>
<dbReference type="KEGG" id="jpo:G7058_01500"/>
<feature type="transmembrane region" description="Helical" evidence="9">
    <location>
        <begin position="370"/>
        <end position="387"/>
    </location>
</feature>
<dbReference type="GO" id="GO:0015190">
    <property type="term" value="F:L-leucine transmembrane transporter activity"/>
    <property type="evidence" value="ECO:0007669"/>
    <property type="project" value="TreeGrafter"/>
</dbReference>
<reference evidence="10 11" key="1">
    <citation type="journal article" date="2017" name="Int. J. Syst. Evol. Microbiol.">
        <title>Jeotgalibaca porci sp. nov. and Jeotgalibaca arthritidis sp. nov., isolated from pigs, and emended description of the genus Jeotgalibaca.</title>
        <authorList>
            <person name="Zamora L."/>
            <person name="Perez-Sancho M."/>
            <person name="Dominguez L."/>
            <person name="Fernandez-Garayzabal J.F."/>
            <person name="Vela A.I."/>
        </authorList>
    </citation>
    <scope>NUCLEOTIDE SEQUENCE [LARGE SCALE GENOMIC DNA]</scope>
    <source>
        <strain evidence="10 11">CCUG 69148</strain>
    </source>
</reference>
<dbReference type="InterPro" id="IPR004685">
    <property type="entry name" value="Brnchd-chn_aa_trnsp_Livcs"/>
</dbReference>
<dbReference type="RefSeq" id="WP_166061876.1">
    <property type="nucleotide sequence ID" value="NZ_CP049889.1"/>
</dbReference>
<protein>
    <recommendedName>
        <fullName evidence="9">Branched-chain amino acid transport system carrier protein</fullName>
    </recommendedName>
</protein>
<evidence type="ECO:0000256" key="9">
    <source>
        <dbReference type="RuleBase" id="RU362122"/>
    </source>
</evidence>
<evidence type="ECO:0000256" key="1">
    <source>
        <dbReference type="ARBA" id="ARBA00004651"/>
    </source>
</evidence>
<dbReference type="EMBL" id="CP049889">
    <property type="protein sequence ID" value="QIK50837.1"/>
    <property type="molecule type" value="Genomic_DNA"/>
</dbReference>
<feature type="transmembrane region" description="Helical" evidence="9">
    <location>
        <begin position="340"/>
        <end position="363"/>
    </location>
</feature>
<name>A0A6G7WF53_9LACT</name>
<keyword evidence="8 9" id="KW-0472">Membrane</keyword>
<feature type="transmembrane region" description="Helical" evidence="9">
    <location>
        <begin position="188"/>
        <end position="208"/>
    </location>
</feature>
<gene>
    <name evidence="10" type="primary">brnQ</name>
    <name evidence="10" type="ORF">G7058_01500</name>
</gene>
<feature type="transmembrane region" description="Helical" evidence="9">
    <location>
        <begin position="407"/>
        <end position="425"/>
    </location>
</feature>
<evidence type="ECO:0000256" key="5">
    <source>
        <dbReference type="ARBA" id="ARBA00022692"/>
    </source>
</evidence>
<dbReference type="PANTHER" id="PTHR30588">
    <property type="entry name" value="BRANCHED-CHAIN AMINO ACID TRANSPORT SYSTEM 2 CARRIER PROTEIN"/>
    <property type="match status" value="1"/>
</dbReference>
<evidence type="ECO:0000256" key="3">
    <source>
        <dbReference type="ARBA" id="ARBA00022448"/>
    </source>
</evidence>
<evidence type="ECO:0000313" key="10">
    <source>
        <dbReference type="EMBL" id="QIK50837.1"/>
    </source>
</evidence>
<feature type="transmembrane region" description="Helical" evidence="9">
    <location>
        <begin position="278"/>
        <end position="299"/>
    </location>
</feature>
<dbReference type="AlphaFoldDB" id="A0A6G7WF53"/>
<evidence type="ECO:0000256" key="7">
    <source>
        <dbReference type="ARBA" id="ARBA00022989"/>
    </source>
</evidence>
<dbReference type="GO" id="GO:0015820">
    <property type="term" value="P:L-leucine transport"/>
    <property type="evidence" value="ECO:0007669"/>
    <property type="project" value="TreeGrafter"/>
</dbReference>
<evidence type="ECO:0000313" key="11">
    <source>
        <dbReference type="Proteomes" id="UP000501830"/>
    </source>
</evidence>